<dbReference type="AlphaFoldDB" id="A0A852TGC4"/>
<evidence type="ECO:0000256" key="1">
    <source>
        <dbReference type="ARBA" id="ARBA00022987"/>
    </source>
</evidence>
<accession>A0A852TGC4</accession>
<comment type="subcellular location">
    <subcellularLocation>
        <location evidence="2">Gas vesicle</location>
    </subcellularLocation>
</comment>
<comment type="caution">
    <text evidence="4">The sequence shown here is derived from an EMBL/GenBank/DDBJ whole genome shotgun (WGS) entry which is preliminary data.</text>
</comment>
<dbReference type="PANTHER" id="PTHR36852:SF1">
    <property type="entry name" value="PROTEIN GVPL 2"/>
    <property type="match status" value="1"/>
</dbReference>
<protein>
    <recommendedName>
        <fullName evidence="6">Gas vesicle protein GvpF</fullName>
    </recommendedName>
</protein>
<comment type="similarity">
    <text evidence="3">Belongs to the gas vesicle GvpF/GvpL family.</text>
</comment>
<gene>
    <name evidence="4" type="ORF">F4694_003586</name>
</gene>
<sequence>MSTHDGVYLFCAIHEKEPKKFGSVQLNGKKGGVYTIHFENVAMVVSKVTGDVLPTRPNLMAHQQKITEVMKQYTVIPMSFGNVFHSKNDVLLIMEHLNEEFENLFSQLDNKMEVGLKVIPKKEWINEEMKKNPLLLQWKTSNKDMENPATFYDQIQVGEQAQNFILHLEEQAAEEIFEPLLEIAEAGKLNKTIPGKTLLNAAFLIDTSHEELFDKKVNELFEIWKDKVEFKYSGPWPAYNFVNIVLRIEGKL</sequence>
<dbReference type="GO" id="GO:0031411">
    <property type="term" value="C:gas vesicle"/>
    <property type="evidence" value="ECO:0007669"/>
    <property type="project" value="UniProtKB-SubCell"/>
</dbReference>
<evidence type="ECO:0000256" key="2">
    <source>
        <dbReference type="ARBA" id="ARBA00035108"/>
    </source>
</evidence>
<name>A0A852TGC4_9BACI</name>
<dbReference type="Pfam" id="PF06386">
    <property type="entry name" value="GvpL_GvpF"/>
    <property type="match status" value="1"/>
</dbReference>
<dbReference type="PANTHER" id="PTHR36852">
    <property type="entry name" value="PROTEIN GVPL 2"/>
    <property type="match status" value="1"/>
</dbReference>
<keyword evidence="1" id="KW-0304">Gas vesicle</keyword>
<dbReference type="GO" id="GO:0031412">
    <property type="term" value="P:gas vesicle organization"/>
    <property type="evidence" value="ECO:0007669"/>
    <property type="project" value="InterPro"/>
</dbReference>
<reference evidence="5" key="1">
    <citation type="submission" date="2020-07" db="EMBL/GenBank/DDBJ databases">
        <authorList>
            <person name="Partida-Martinez L."/>
            <person name="Huntemann M."/>
            <person name="Clum A."/>
            <person name="Wang J."/>
            <person name="Palaniappan K."/>
            <person name="Ritter S."/>
            <person name="Chen I.-M."/>
            <person name="Stamatis D."/>
            <person name="Reddy T."/>
            <person name="O'Malley R."/>
            <person name="Daum C."/>
            <person name="Shapiro N."/>
            <person name="Ivanova N."/>
            <person name="Kyrpides N."/>
            <person name="Woyke T."/>
        </authorList>
    </citation>
    <scope>NUCLEOTIDE SEQUENCE [LARGE SCALE GENOMIC DNA]</scope>
    <source>
        <strain evidence="5">AT2.8</strain>
    </source>
</reference>
<evidence type="ECO:0000313" key="5">
    <source>
        <dbReference type="Proteomes" id="UP000548423"/>
    </source>
</evidence>
<evidence type="ECO:0008006" key="6">
    <source>
        <dbReference type="Google" id="ProtNLM"/>
    </source>
</evidence>
<proteinExistence type="inferred from homology"/>
<dbReference type="InterPro" id="IPR009430">
    <property type="entry name" value="GvpL/GvpF"/>
</dbReference>
<evidence type="ECO:0000313" key="4">
    <source>
        <dbReference type="EMBL" id="NYE06806.1"/>
    </source>
</evidence>
<reference evidence="5" key="2">
    <citation type="submission" date="2020-08" db="EMBL/GenBank/DDBJ databases">
        <title>The Agave Microbiome: Exploring the role of microbial communities in plant adaptations to desert environments.</title>
        <authorList>
            <person name="Partida-Martinez L.P."/>
        </authorList>
    </citation>
    <scope>NUCLEOTIDE SEQUENCE [LARGE SCALE GENOMIC DNA]</scope>
    <source>
        <strain evidence="5">AT2.8</strain>
    </source>
</reference>
<organism evidence="4 5">
    <name type="scientific">Neobacillus niacini</name>
    <dbReference type="NCBI Taxonomy" id="86668"/>
    <lineage>
        <taxon>Bacteria</taxon>
        <taxon>Bacillati</taxon>
        <taxon>Bacillota</taxon>
        <taxon>Bacilli</taxon>
        <taxon>Bacillales</taxon>
        <taxon>Bacillaceae</taxon>
        <taxon>Neobacillus</taxon>
    </lineage>
</organism>
<dbReference type="EMBL" id="JACCBX010000007">
    <property type="protein sequence ID" value="NYE06806.1"/>
    <property type="molecule type" value="Genomic_DNA"/>
</dbReference>
<dbReference type="Proteomes" id="UP000548423">
    <property type="component" value="Unassembled WGS sequence"/>
</dbReference>
<evidence type="ECO:0000256" key="3">
    <source>
        <dbReference type="ARBA" id="ARBA00035643"/>
    </source>
</evidence>